<keyword evidence="1" id="KW-0472">Membrane</keyword>
<dbReference type="AlphaFoldDB" id="A0A2A5SU03"/>
<comment type="caution">
    <text evidence="2">The sequence shown here is derived from an EMBL/GenBank/DDBJ whole genome shotgun (WGS) entry which is preliminary data.</text>
</comment>
<feature type="transmembrane region" description="Helical" evidence="1">
    <location>
        <begin position="34"/>
        <end position="53"/>
    </location>
</feature>
<feature type="transmembrane region" description="Helical" evidence="1">
    <location>
        <begin position="65"/>
        <end position="81"/>
    </location>
</feature>
<dbReference type="EMBL" id="JXKC01000003">
    <property type="protein sequence ID" value="PCS19410.1"/>
    <property type="molecule type" value="Genomic_DNA"/>
</dbReference>
<evidence type="ECO:0000313" key="2">
    <source>
        <dbReference type="EMBL" id="PCS19410.1"/>
    </source>
</evidence>
<evidence type="ECO:0000256" key="1">
    <source>
        <dbReference type="SAM" id="Phobius"/>
    </source>
</evidence>
<protein>
    <submittedName>
        <fullName evidence="2">Uncharacterized protein</fullName>
    </submittedName>
</protein>
<reference evidence="2 3" key="1">
    <citation type="submission" date="2014-12" db="EMBL/GenBank/DDBJ databases">
        <title>Draft genome sequences of 10 type strains of Lactococcus.</title>
        <authorList>
            <person name="Sun Z."/>
            <person name="Zhong Z."/>
            <person name="Liu W."/>
            <person name="Zhang W."/>
            <person name="Zhang H."/>
        </authorList>
    </citation>
    <scope>NUCLEOTIDE SEQUENCE [LARGE SCALE GENOMIC DNA]</scope>
    <source>
        <strain evidence="2 3">DSM 21502</strain>
    </source>
</reference>
<dbReference type="RefSeq" id="WP_257013449.1">
    <property type="nucleotide sequence ID" value="NZ_JXKC01000003.1"/>
</dbReference>
<gene>
    <name evidence="2" type="ORF">RU92_GL001741</name>
</gene>
<keyword evidence="1" id="KW-0812">Transmembrane</keyword>
<proteinExistence type="predicted"/>
<evidence type="ECO:0000313" key="3">
    <source>
        <dbReference type="Proteomes" id="UP000218711"/>
    </source>
</evidence>
<dbReference type="Proteomes" id="UP000218711">
    <property type="component" value="Unassembled WGS sequence"/>
</dbReference>
<name>A0A2A5SU03_LACLC</name>
<feature type="transmembrane region" description="Helical" evidence="1">
    <location>
        <begin position="12"/>
        <end position="28"/>
    </location>
</feature>
<accession>A0A2A5SU03</accession>
<organism evidence="2 3">
    <name type="scientific">Lactococcus cremoris subsp. tructae</name>
    <dbReference type="NCBI Taxonomy" id="542833"/>
    <lineage>
        <taxon>Bacteria</taxon>
        <taxon>Bacillati</taxon>
        <taxon>Bacillota</taxon>
        <taxon>Bacilli</taxon>
        <taxon>Lactobacillales</taxon>
        <taxon>Streptococcaceae</taxon>
        <taxon>Lactococcus</taxon>
    </lineage>
</organism>
<keyword evidence="1" id="KW-1133">Transmembrane helix</keyword>
<sequence>MEKFKGSLGSVVRGLGFLFVVLFLIMITSTINNVLGIIVFLGLLGFTIYYLLSGRKNTGNFISKITNKILWLVTLILFVATT</sequence>